<sequence length="331" mass="38623">MNRKESLRGQRSETHIAIRDVGRSLHEAKTLGEFLHVMYDACVVQRNLYRKCGIFHREINDYNILIASDSQRFDTQQDGGYQVKYLNQVLNPNEPACMIIDFGNNIELGLDVSVPRVLQERRGLPKFIARSIFKRGVLHPTTYMPDGVTMPRLYNRSLEIYATVDNTEYEQFNQSVDQNPPHSSDPPEPNFAYRLFHDAESTFWVIALFLAHAAPKGYQIETEWNRNFRIFVTGTSLDWIEIHEWDAREVFSPDRKFWQDILHPSFSTVAPMLSQMHQYVYLEWAYRPELNPEHVHEALMRLLLIEIVRIQDNDADIEFATGTRALPVPKP</sequence>
<evidence type="ECO:0000313" key="3">
    <source>
        <dbReference type="Proteomes" id="UP000663843"/>
    </source>
</evidence>
<feature type="domain" description="Fungal-type protein kinase" evidence="1">
    <location>
        <begin position="8"/>
        <end position="207"/>
    </location>
</feature>
<evidence type="ECO:0000313" key="2">
    <source>
        <dbReference type="EMBL" id="CAE6428770.1"/>
    </source>
</evidence>
<organism evidence="2 3">
    <name type="scientific">Rhizoctonia solani</name>
    <dbReference type="NCBI Taxonomy" id="456999"/>
    <lineage>
        <taxon>Eukaryota</taxon>
        <taxon>Fungi</taxon>
        <taxon>Dikarya</taxon>
        <taxon>Basidiomycota</taxon>
        <taxon>Agaricomycotina</taxon>
        <taxon>Agaricomycetes</taxon>
        <taxon>Cantharellales</taxon>
        <taxon>Ceratobasidiaceae</taxon>
        <taxon>Rhizoctonia</taxon>
    </lineage>
</organism>
<reference evidence="2" key="1">
    <citation type="submission" date="2021-01" db="EMBL/GenBank/DDBJ databases">
        <authorList>
            <person name="Kaushik A."/>
        </authorList>
    </citation>
    <scope>NUCLEOTIDE SEQUENCE</scope>
    <source>
        <strain evidence="2">AG2-2IIIB</strain>
    </source>
</reference>
<accession>A0A8H2XRD2</accession>
<gene>
    <name evidence="2" type="ORF">RDB_LOCUS61825</name>
</gene>
<proteinExistence type="predicted"/>
<protein>
    <recommendedName>
        <fullName evidence="1">Fungal-type protein kinase domain-containing protein</fullName>
    </recommendedName>
</protein>
<name>A0A8H2XRD2_9AGAM</name>
<dbReference type="Proteomes" id="UP000663843">
    <property type="component" value="Unassembled WGS sequence"/>
</dbReference>
<dbReference type="Pfam" id="PF17667">
    <property type="entry name" value="Pkinase_fungal"/>
    <property type="match status" value="1"/>
</dbReference>
<dbReference type="EMBL" id="CAJMWT010001998">
    <property type="protein sequence ID" value="CAE6428770.1"/>
    <property type="molecule type" value="Genomic_DNA"/>
</dbReference>
<evidence type="ECO:0000259" key="1">
    <source>
        <dbReference type="Pfam" id="PF17667"/>
    </source>
</evidence>
<dbReference type="InterPro" id="IPR040976">
    <property type="entry name" value="Pkinase_fungal"/>
</dbReference>
<dbReference type="AlphaFoldDB" id="A0A8H2XRD2"/>
<comment type="caution">
    <text evidence="2">The sequence shown here is derived from an EMBL/GenBank/DDBJ whole genome shotgun (WGS) entry which is preliminary data.</text>
</comment>